<proteinExistence type="predicted"/>
<dbReference type="EMBL" id="JANTQA010000012">
    <property type="protein sequence ID" value="KAJ3450134.1"/>
    <property type="molecule type" value="Genomic_DNA"/>
</dbReference>
<evidence type="ECO:0000313" key="3">
    <source>
        <dbReference type="EMBL" id="KAJ3450134.1"/>
    </source>
</evidence>
<dbReference type="InterPro" id="IPR005225">
    <property type="entry name" value="Small_GTP-bd"/>
</dbReference>
<dbReference type="Proteomes" id="UP001146793">
    <property type="component" value="Unassembled WGS sequence"/>
</dbReference>
<dbReference type="PROSITE" id="PS51419">
    <property type="entry name" value="RAB"/>
    <property type="match status" value="1"/>
</dbReference>
<protein>
    <submittedName>
        <fullName evidence="3">Transforming protein p21</fullName>
    </submittedName>
</protein>
<dbReference type="InterPro" id="IPR020849">
    <property type="entry name" value="Small_GTPase_Ras-type"/>
</dbReference>
<keyword evidence="2" id="KW-0342">GTP-binding</keyword>
<dbReference type="InterPro" id="IPR001806">
    <property type="entry name" value="Small_GTPase"/>
</dbReference>
<comment type="caution">
    <text evidence="3">The sequence shown here is derived from an EMBL/GenBank/DDBJ whole genome shotgun (WGS) entry which is preliminary data.</text>
</comment>
<sequence>MTEYKIVVVGGSELTIQFVQLTFNAKYDPYLGDSYRRQVVIDEETCFLDNLDTAGQKEYSVMRDSYMKEGDGFLLVYAINSRNSFDEVSIFREQITRVKDSEDLPMIIVGNKSHL</sequence>
<organism evidence="3 4">
    <name type="scientific">Anaeramoeba flamelloides</name>
    <dbReference type="NCBI Taxonomy" id="1746091"/>
    <lineage>
        <taxon>Eukaryota</taxon>
        <taxon>Metamonada</taxon>
        <taxon>Anaeramoebidae</taxon>
        <taxon>Anaeramoeba</taxon>
    </lineage>
</organism>
<dbReference type="PANTHER" id="PTHR24070">
    <property type="entry name" value="RAS, DI-RAS, AND RHEB FAMILY MEMBERS OF SMALL GTPASE SUPERFAMILY"/>
    <property type="match status" value="1"/>
</dbReference>
<dbReference type="NCBIfam" id="TIGR00231">
    <property type="entry name" value="small_GTP"/>
    <property type="match status" value="1"/>
</dbReference>
<evidence type="ECO:0000313" key="4">
    <source>
        <dbReference type="Proteomes" id="UP001146793"/>
    </source>
</evidence>
<dbReference type="SMART" id="SM00173">
    <property type="entry name" value="RAS"/>
    <property type="match status" value="1"/>
</dbReference>
<evidence type="ECO:0000256" key="2">
    <source>
        <dbReference type="ARBA" id="ARBA00023134"/>
    </source>
</evidence>
<name>A0AAV8A7B9_9EUKA</name>
<dbReference type="InterPro" id="IPR027417">
    <property type="entry name" value="P-loop_NTPase"/>
</dbReference>
<dbReference type="Gene3D" id="3.40.50.300">
    <property type="entry name" value="P-loop containing nucleotide triphosphate hydrolases"/>
    <property type="match status" value="1"/>
</dbReference>
<dbReference type="PRINTS" id="PR00449">
    <property type="entry name" value="RASTRNSFRMNG"/>
</dbReference>
<keyword evidence="1" id="KW-0547">Nucleotide-binding</keyword>
<dbReference type="GO" id="GO:0005525">
    <property type="term" value="F:GTP binding"/>
    <property type="evidence" value="ECO:0007669"/>
    <property type="project" value="UniProtKB-KW"/>
</dbReference>
<dbReference type="Pfam" id="PF00071">
    <property type="entry name" value="Ras"/>
    <property type="match status" value="1"/>
</dbReference>
<evidence type="ECO:0000256" key="1">
    <source>
        <dbReference type="ARBA" id="ARBA00022741"/>
    </source>
</evidence>
<dbReference type="GO" id="GO:0007165">
    <property type="term" value="P:signal transduction"/>
    <property type="evidence" value="ECO:0007669"/>
    <property type="project" value="InterPro"/>
</dbReference>
<dbReference type="AlphaFoldDB" id="A0AAV8A7B9"/>
<dbReference type="GO" id="GO:0016020">
    <property type="term" value="C:membrane"/>
    <property type="evidence" value="ECO:0007669"/>
    <property type="project" value="InterPro"/>
</dbReference>
<gene>
    <name evidence="3" type="ORF">M0812_06301</name>
</gene>
<dbReference type="PROSITE" id="PS51421">
    <property type="entry name" value="RAS"/>
    <property type="match status" value="1"/>
</dbReference>
<reference evidence="3" key="1">
    <citation type="submission" date="2022-08" db="EMBL/GenBank/DDBJ databases">
        <title>Novel sulphate-reducing endosymbionts in the free-living metamonad Anaeramoeba.</title>
        <authorList>
            <person name="Jerlstrom-Hultqvist J."/>
            <person name="Cepicka I."/>
            <person name="Gallot-Lavallee L."/>
            <person name="Salas-Leiva D."/>
            <person name="Curtis B.A."/>
            <person name="Zahonova K."/>
            <person name="Pipaliya S."/>
            <person name="Dacks J."/>
            <person name="Roger A.J."/>
        </authorList>
    </citation>
    <scope>NUCLEOTIDE SEQUENCE</scope>
    <source>
        <strain evidence="3">Busselton2</strain>
    </source>
</reference>
<dbReference type="SUPFAM" id="SSF52540">
    <property type="entry name" value="P-loop containing nucleoside triphosphate hydrolases"/>
    <property type="match status" value="1"/>
</dbReference>
<dbReference type="GO" id="GO:0003924">
    <property type="term" value="F:GTPase activity"/>
    <property type="evidence" value="ECO:0007669"/>
    <property type="project" value="InterPro"/>
</dbReference>
<accession>A0AAV8A7B9</accession>